<dbReference type="InterPro" id="IPR050859">
    <property type="entry name" value="Class-I_PLP-dep_aminotransf"/>
</dbReference>
<keyword evidence="3" id="KW-0808">Transferase</keyword>
<feature type="region of interest" description="Disordered" evidence="5">
    <location>
        <begin position="1"/>
        <end position="21"/>
    </location>
</feature>
<dbReference type="PANTHER" id="PTHR42790:SF19">
    <property type="entry name" value="KYNURENINE_ALPHA-AMINOADIPATE AMINOTRANSFERASE, MITOCHONDRIAL"/>
    <property type="match status" value="1"/>
</dbReference>
<dbReference type="STRING" id="1889.SAM40697_5144"/>
<dbReference type="GO" id="GO:1901605">
    <property type="term" value="P:alpha-amino acid metabolic process"/>
    <property type="evidence" value="ECO:0007669"/>
    <property type="project" value="TreeGrafter"/>
</dbReference>
<dbReference type="InterPro" id="IPR015421">
    <property type="entry name" value="PyrdxlP-dep_Trfase_major"/>
</dbReference>
<dbReference type="KEGG" id="samb:SAM23877_5650"/>
<gene>
    <name evidence="7" type="ORF">SAM23877_5650</name>
</gene>
<sequence>MAVIRDSAEQADGSGTGSGRAAQLHTSALHGSLEDEALSSMNFLNEIAQRFPDAVSFAPGRPFEGFWDTSLVHDYLRRFERYLREDKGFDEDQVRRTLLQYGRTKGIVHELVARHLEVDEGIVVDPEAVVVTVGCQEAMFLVLRALRSDERDVVLTVSPRYVGLTGAARLVDMPVLEVEGGPRGVDLESLTAVVRDARARGLRPRACYLVTDFSNPSGVSLDLETRHALLELAEREDLLLLEDNPYGYFSADGVRLPTLKALDERRRVIYLGSFAKTGLPGARIGYVVADQSVADAGGGIGPLADQLSKIKSMVTVNTSPIAQAVIGGKLLTHGCDLYGANEREIAVYRGNLERLLAGLERHFPPGGGTGVRWNVPRGGFFLVVTVPFEADEKLLETSARDYGVLWTPMCYFSSDPEAARQIRLSYSLVTDDQIDLGLERFAALVTQRLG</sequence>
<keyword evidence="2" id="KW-0032">Aminotransferase</keyword>
<dbReference type="SUPFAM" id="SSF53383">
    <property type="entry name" value="PLP-dependent transferases"/>
    <property type="match status" value="1"/>
</dbReference>
<dbReference type="AlphaFoldDB" id="A0A0K2AZY9"/>
<dbReference type="GO" id="GO:0030170">
    <property type="term" value="F:pyridoxal phosphate binding"/>
    <property type="evidence" value="ECO:0007669"/>
    <property type="project" value="InterPro"/>
</dbReference>
<protein>
    <submittedName>
        <fullName evidence="7">Putative transcriptional regulator, GntR family</fullName>
    </submittedName>
</protein>
<dbReference type="EMBL" id="CP012382">
    <property type="protein sequence ID" value="AKZ58695.1"/>
    <property type="molecule type" value="Genomic_DNA"/>
</dbReference>
<organism evidence="7 8">
    <name type="scientific">Streptomyces ambofaciens (strain ATCC 23877 / 3486 / DSM 40053 / JCM 4204 / NBRC 12836 / NRRL B-2516)</name>
    <dbReference type="NCBI Taxonomy" id="278992"/>
    <lineage>
        <taxon>Bacteria</taxon>
        <taxon>Bacillati</taxon>
        <taxon>Actinomycetota</taxon>
        <taxon>Actinomycetes</taxon>
        <taxon>Kitasatosporales</taxon>
        <taxon>Streptomycetaceae</taxon>
        <taxon>Streptomyces</taxon>
    </lineage>
</organism>
<proteinExistence type="predicted"/>
<evidence type="ECO:0000256" key="3">
    <source>
        <dbReference type="ARBA" id="ARBA00022679"/>
    </source>
</evidence>
<evidence type="ECO:0000256" key="2">
    <source>
        <dbReference type="ARBA" id="ARBA00022576"/>
    </source>
</evidence>
<evidence type="ECO:0000256" key="4">
    <source>
        <dbReference type="ARBA" id="ARBA00022898"/>
    </source>
</evidence>
<dbReference type="InterPro" id="IPR015424">
    <property type="entry name" value="PyrdxlP-dep_Trfase"/>
</dbReference>
<feature type="domain" description="Aminotransferase class I/classII large" evidence="6">
    <location>
        <begin position="96"/>
        <end position="440"/>
    </location>
</feature>
<dbReference type="Proteomes" id="UP000061018">
    <property type="component" value="Chromosome"/>
</dbReference>
<keyword evidence="4" id="KW-0663">Pyridoxal phosphate</keyword>
<evidence type="ECO:0000256" key="5">
    <source>
        <dbReference type="SAM" id="MobiDB-lite"/>
    </source>
</evidence>
<dbReference type="InterPro" id="IPR015422">
    <property type="entry name" value="PyrdxlP-dep_Trfase_small"/>
</dbReference>
<evidence type="ECO:0000313" key="8">
    <source>
        <dbReference type="Proteomes" id="UP000061018"/>
    </source>
</evidence>
<dbReference type="Gene3D" id="3.90.1150.10">
    <property type="entry name" value="Aspartate Aminotransferase, domain 1"/>
    <property type="match status" value="1"/>
</dbReference>
<dbReference type="InterPro" id="IPR004839">
    <property type="entry name" value="Aminotransferase_I/II_large"/>
</dbReference>
<dbReference type="PANTHER" id="PTHR42790">
    <property type="entry name" value="AMINOTRANSFERASE"/>
    <property type="match status" value="1"/>
</dbReference>
<comment type="cofactor">
    <cofactor evidence="1">
        <name>pyridoxal 5'-phosphate</name>
        <dbReference type="ChEBI" id="CHEBI:597326"/>
    </cofactor>
</comment>
<name>A0A0K2AZY9_STRA7</name>
<evidence type="ECO:0000259" key="6">
    <source>
        <dbReference type="Pfam" id="PF00155"/>
    </source>
</evidence>
<dbReference type="GO" id="GO:0008483">
    <property type="term" value="F:transaminase activity"/>
    <property type="evidence" value="ECO:0007669"/>
    <property type="project" value="UniProtKB-KW"/>
</dbReference>
<reference evidence="8" key="1">
    <citation type="journal article" date="2015" name="J. Biotechnol.">
        <title>Complete genome sequence of Streptomyces ambofaciens ATCC 23877, the spiramycin producer.</title>
        <authorList>
            <person name="Thibessard A."/>
            <person name="Haas D."/>
            <person name="Gerbaud C."/>
            <person name="Aigle B."/>
            <person name="Lautru S."/>
            <person name="Pernodet J.L."/>
            <person name="Leblond P."/>
        </authorList>
    </citation>
    <scope>NUCLEOTIDE SEQUENCE [LARGE SCALE GENOMIC DNA]</scope>
    <source>
        <strain evidence="8">ATCC 23877 / 3486 / DSM 40053 / JCM 4204 / NBRC 12836 / NRRL B-2516</strain>
    </source>
</reference>
<dbReference type="Pfam" id="PF00155">
    <property type="entry name" value="Aminotran_1_2"/>
    <property type="match status" value="1"/>
</dbReference>
<evidence type="ECO:0000256" key="1">
    <source>
        <dbReference type="ARBA" id="ARBA00001933"/>
    </source>
</evidence>
<accession>A0A0K2AZY9</accession>
<dbReference type="Gene3D" id="3.40.640.10">
    <property type="entry name" value="Type I PLP-dependent aspartate aminotransferase-like (Major domain)"/>
    <property type="match status" value="1"/>
</dbReference>
<evidence type="ECO:0000313" key="7">
    <source>
        <dbReference type="EMBL" id="AKZ58695.1"/>
    </source>
</evidence>
<dbReference type="CDD" id="cd00609">
    <property type="entry name" value="AAT_like"/>
    <property type="match status" value="1"/>
</dbReference>